<reference evidence="2" key="2">
    <citation type="submission" date="2003-05" db="EMBL/GenBank/DDBJ databases">
        <authorList>
            <person name="Buell C.R."/>
            <person name="Wing R.A."/>
            <person name="McCombie W.R."/>
            <person name="Messing J."/>
            <person name="Yuan Q."/>
            <person name="Ouyang S."/>
        </authorList>
    </citation>
    <scope>NUCLEOTIDE SEQUENCE</scope>
</reference>
<feature type="region of interest" description="Disordered" evidence="1">
    <location>
        <begin position="18"/>
        <end position="47"/>
    </location>
</feature>
<feature type="region of interest" description="Disordered" evidence="1">
    <location>
        <begin position="82"/>
        <end position="121"/>
    </location>
</feature>
<proteinExistence type="predicted"/>
<reference evidence="2" key="1">
    <citation type="journal article" date="2003" name="Science">
        <title>In-depth view of structure, activity, and evolution of rice chromosome 10.</title>
        <authorList>
            <consortium name="Rice Chromosome 10 Sequencing Consortium"/>
        </authorList>
    </citation>
    <scope>NUCLEOTIDE SEQUENCE [LARGE SCALE GENOMIC DNA]</scope>
</reference>
<feature type="compositionally biased region" description="Low complexity" evidence="1">
    <location>
        <begin position="27"/>
        <end position="47"/>
    </location>
</feature>
<name>Q33AJ0_ORYSJ</name>
<protein>
    <submittedName>
        <fullName evidence="2">Uncharacterized protein</fullName>
    </submittedName>
</protein>
<dbReference type="EMBL" id="DP000086">
    <property type="protein sequence ID" value="ABB46935.1"/>
    <property type="molecule type" value="Genomic_DNA"/>
</dbReference>
<evidence type="ECO:0000256" key="1">
    <source>
        <dbReference type="SAM" id="MobiDB-lite"/>
    </source>
</evidence>
<evidence type="ECO:0000313" key="2">
    <source>
        <dbReference type="EMBL" id="ABB46935.1"/>
    </source>
</evidence>
<gene>
    <name evidence="2" type="ordered locus">LOC_Os10g09750</name>
</gene>
<feature type="compositionally biased region" description="Low complexity" evidence="1">
    <location>
        <begin position="95"/>
        <end position="107"/>
    </location>
</feature>
<reference evidence="2" key="3">
    <citation type="submission" date="2006-07" db="EMBL/GenBank/DDBJ databases">
        <authorList>
            <person name="Buell R."/>
        </authorList>
    </citation>
    <scope>NUCLEOTIDE SEQUENCE</scope>
</reference>
<dbReference type="AlphaFoldDB" id="Q33AJ0"/>
<accession>Q33AJ0</accession>
<sequence>MAGGGRLAWICHLHFPPSPLATPPADPATAPSPNSDPAAAPSPTADPATVAFSNADLALAPFPNTDPAAAALLQRGFGLLQCDHPSPSSPPQRWGGSAASAGAAPRGSRTKGGGGGRSGVDQLAHAVGATVCKDAVRPHAKRLSVVVVHEDRMKCYSV</sequence>
<organism evidence="2">
    <name type="scientific">Oryza sativa subsp. japonica</name>
    <name type="common">Rice</name>
    <dbReference type="NCBI Taxonomy" id="39947"/>
    <lineage>
        <taxon>Eukaryota</taxon>
        <taxon>Viridiplantae</taxon>
        <taxon>Streptophyta</taxon>
        <taxon>Embryophyta</taxon>
        <taxon>Tracheophyta</taxon>
        <taxon>Spermatophyta</taxon>
        <taxon>Magnoliopsida</taxon>
        <taxon>Liliopsida</taxon>
        <taxon>Poales</taxon>
        <taxon>Poaceae</taxon>
        <taxon>BOP clade</taxon>
        <taxon>Oryzoideae</taxon>
        <taxon>Oryzeae</taxon>
        <taxon>Oryzinae</taxon>
        <taxon>Oryza</taxon>
        <taxon>Oryza sativa</taxon>
    </lineage>
</organism>